<keyword evidence="2" id="KW-1185">Reference proteome</keyword>
<dbReference type="GeneID" id="19114420"/>
<dbReference type="HOGENOM" id="CLU_1916691_0_0_1"/>
<gene>
    <name evidence="1" type="ORF">BAUCODRAFT_446765</name>
</gene>
<organism evidence="1 2">
    <name type="scientific">Baudoinia panamericana (strain UAMH 10762)</name>
    <name type="common">Angels' share fungus</name>
    <name type="synonym">Baudoinia compniacensis (strain UAMH 10762)</name>
    <dbReference type="NCBI Taxonomy" id="717646"/>
    <lineage>
        <taxon>Eukaryota</taxon>
        <taxon>Fungi</taxon>
        <taxon>Dikarya</taxon>
        <taxon>Ascomycota</taxon>
        <taxon>Pezizomycotina</taxon>
        <taxon>Dothideomycetes</taxon>
        <taxon>Dothideomycetidae</taxon>
        <taxon>Mycosphaerellales</taxon>
        <taxon>Teratosphaeriaceae</taxon>
        <taxon>Baudoinia</taxon>
    </lineage>
</organism>
<dbReference type="EMBL" id="KB445554">
    <property type="protein sequence ID" value="EMC97340.1"/>
    <property type="molecule type" value="Genomic_DNA"/>
</dbReference>
<accession>M2NEF3</accession>
<evidence type="ECO:0000313" key="2">
    <source>
        <dbReference type="Proteomes" id="UP000011761"/>
    </source>
</evidence>
<reference evidence="1 2" key="1">
    <citation type="journal article" date="2012" name="PLoS Pathog.">
        <title>Diverse lifestyles and strategies of plant pathogenesis encoded in the genomes of eighteen Dothideomycetes fungi.</title>
        <authorList>
            <person name="Ohm R.A."/>
            <person name="Feau N."/>
            <person name="Henrissat B."/>
            <person name="Schoch C.L."/>
            <person name="Horwitz B.A."/>
            <person name="Barry K.W."/>
            <person name="Condon B.J."/>
            <person name="Copeland A.C."/>
            <person name="Dhillon B."/>
            <person name="Glaser F."/>
            <person name="Hesse C.N."/>
            <person name="Kosti I."/>
            <person name="LaButti K."/>
            <person name="Lindquist E.A."/>
            <person name="Lucas S."/>
            <person name="Salamov A.A."/>
            <person name="Bradshaw R.E."/>
            <person name="Ciuffetti L."/>
            <person name="Hamelin R.C."/>
            <person name="Kema G.H.J."/>
            <person name="Lawrence C."/>
            <person name="Scott J.A."/>
            <person name="Spatafora J.W."/>
            <person name="Turgeon B.G."/>
            <person name="de Wit P.J.G.M."/>
            <person name="Zhong S."/>
            <person name="Goodwin S.B."/>
            <person name="Grigoriev I.V."/>
        </authorList>
    </citation>
    <scope>NUCLEOTIDE SEQUENCE [LARGE SCALE GENOMIC DNA]</scope>
    <source>
        <strain evidence="1 2">UAMH 10762</strain>
    </source>
</reference>
<dbReference type="RefSeq" id="XP_007675765.1">
    <property type="nucleotide sequence ID" value="XM_007677575.1"/>
</dbReference>
<dbReference type="KEGG" id="bcom:BAUCODRAFT_446765"/>
<evidence type="ECO:0000313" key="1">
    <source>
        <dbReference type="EMBL" id="EMC97340.1"/>
    </source>
</evidence>
<dbReference type="Proteomes" id="UP000011761">
    <property type="component" value="Unassembled WGS sequence"/>
</dbReference>
<protein>
    <submittedName>
        <fullName evidence="1">Uncharacterized protein</fullName>
    </submittedName>
</protein>
<name>M2NEF3_BAUPA</name>
<dbReference type="AlphaFoldDB" id="M2NEF3"/>
<sequence length="132" mass="14947">MAAAALNSHLHRVRQGSCPFADEVGQRARRTVVIGAQLQNRPQLGEGTKLVCVSGPARLVLDMACTMRHLHLHTIRGRRVARQAESLEKPPQRLHMADLPEYRTHEVLTRQPAQVQQSCFYRFRSYLLLCAP</sequence>
<proteinExistence type="predicted"/>